<sequence length="193" mass="21596">MRIIHFLGVPGAGKSTVVNRLCLEHPLCTTLYIGQIVREEIQKQTPLGRELQLMLSQANVLPADAIVPLFQQEIKRHEAARTSILLVDGFPRSADQARAYLQHFGHPSLTLCLTASTEVITERLMARQQSATSRLDDTEEIIHQRIAKAWEHVQPGLDVYIENNCKVETIDSSGCFDEVYASVTGVLSKYEII</sequence>
<keyword evidence="2" id="KW-0547">Nucleotide-binding</keyword>
<proteinExistence type="inferred from homology"/>
<dbReference type="VEuPathDB" id="GiardiaDB:GL50581_386"/>
<evidence type="ECO:0000313" key="5">
    <source>
        <dbReference type="EMBL" id="EET02346.1"/>
    </source>
</evidence>
<keyword evidence="3 4" id="KW-0418">Kinase</keyword>
<accession>C6LNT0</accession>
<dbReference type="Pfam" id="PF00406">
    <property type="entry name" value="ADK"/>
    <property type="match status" value="1"/>
</dbReference>
<dbReference type="PANTHER" id="PTHR23359">
    <property type="entry name" value="NUCLEOTIDE KINASE"/>
    <property type="match status" value="1"/>
</dbReference>
<dbReference type="GO" id="GO:0005524">
    <property type="term" value="F:ATP binding"/>
    <property type="evidence" value="ECO:0007669"/>
    <property type="project" value="InterPro"/>
</dbReference>
<dbReference type="EMBL" id="ACGJ01000532">
    <property type="protein sequence ID" value="EET02346.1"/>
    <property type="molecule type" value="Genomic_DNA"/>
</dbReference>
<comment type="similarity">
    <text evidence="4">Belongs to the adenylate kinase family.</text>
</comment>
<dbReference type="OMA" id="IHHISIG"/>
<organism evidence="5 6">
    <name type="scientific">Giardia intestinalis (strain ATCC 50581 / GS clone H7)</name>
    <name type="common">Giardia lamblia</name>
    <dbReference type="NCBI Taxonomy" id="598745"/>
    <lineage>
        <taxon>Eukaryota</taxon>
        <taxon>Metamonada</taxon>
        <taxon>Diplomonadida</taxon>
        <taxon>Hexamitidae</taxon>
        <taxon>Giardiinae</taxon>
        <taxon>Giardia</taxon>
    </lineage>
</organism>
<dbReference type="GO" id="GO:0006139">
    <property type="term" value="P:nucleobase-containing compound metabolic process"/>
    <property type="evidence" value="ECO:0007669"/>
    <property type="project" value="InterPro"/>
</dbReference>
<dbReference type="OrthoDB" id="442176at2759"/>
<dbReference type="CDD" id="cd01428">
    <property type="entry name" value="ADK"/>
    <property type="match status" value="1"/>
</dbReference>
<name>C6LNT0_GIAIB</name>
<comment type="caution">
    <text evidence="5">The sequence shown here is derived from an EMBL/GenBank/DDBJ whole genome shotgun (WGS) entry which is preliminary data.</text>
</comment>
<evidence type="ECO:0000256" key="2">
    <source>
        <dbReference type="ARBA" id="ARBA00022741"/>
    </source>
</evidence>
<dbReference type="SUPFAM" id="SSF52540">
    <property type="entry name" value="P-loop containing nucleoside triphosphate hydrolases"/>
    <property type="match status" value="1"/>
</dbReference>
<dbReference type="PROSITE" id="PS00113">
    <property type="entry name" value="ADENYLATE_KINASE"/>
    <property type="match status" value="1"/>
</dbReference>
<evidence type="ECO:0000313" key="6">
    <source>
        <dbReference type="Proteomes" id="UP000002488"/>
    </source>
</evidence>
<keyword evidence="1 4" id="KW-0808">Transferase</keyword>
<dbReference type="Proteomes" id="UP000002488">
    <property type="component" value="Unassembled WGS sequence"/>
</dbReference>
<dbReference type="PRINTS" id="PR00094">
    <property type="entry name" value="ADENYLTKNASE"/>
</dbReference>
<dbReference type="Gene3D" id="3.40.50.300">
    <property type="entry name" value="P-loop containing nucleotide triphosphate hydrolases"/>
    <property type="match status" value="1"/>
</dbReference>
<evidence type="ECO:0000256" key="3">
    <source>
        <dbReference type="ARBA" id="ARBA00022777"/>
    </source>
</evidence>
<evidence type="ECO:0000256" key="4">
    <source>
        <dbReference type="RuleBase" id="RU003330"/>
    </source>
</evidence>
<reference evidence="5 6" key="1">
    <citation type="journal article" date="2009" name="PLoS Pathog.">
        <title>Draft genome sequencing of giardia intestinalis assemblage B isolate GS: is human giardiasis caused by two different species?</title>
        <authorList>
            <person name="Franzen O."/>
            <person name="Jerlstrom-Hultqvist J."/>
            <person name="Castro E."/>
            <person name="Sherwood E."/>
            <person name="Ankarklev J."/>
            <person name="Reiner D.S."/>
            <person name="Palm D."/>
            <person name="Andersson J.O."/>
            <person name="Andersson B."/>
            <person name="Svard S.G."/>
        </authorList>
    </citation>
    <scope>NUCLEOTIDE SEQUENCE [LARGE SCALE GENOMIC DNA]</scope>
    <source>
        <strain evidence="6">ATCC 50581 / GS clone H7</strain>
    </source>
</reference>
<protein>
    <submittedName>
        <fullName evidence="5">Adenylate kinase</fullName>
    </submittedName>
</protein>
<dbReference type="InterPro" id="IPR033690">
    <property type="entry name" value="Adenylat_kinase_CS"/>
</dbReference>
<evidence type="ECO:0000256" key="1">
    <source>
        <dbReference type="ARBA" id="ARBA00022679"/>
    </source>
</evidence>
<dbReference type="InterPro" id="IPR027417">
    <property type="entry name" value="P-loop_NTPase"/>
</dbReference>
<dbReference type="GO" id="GO:0019205">
    <property type="term" value="F:nucleobase-containing compound kinase activity"/>
    <property type="evidence" value="ECO:0007669"/>
    <property type="project" value="InterPro"/>
</dbReference>
<dbReference type="AlphaFoldDB" id="C6LNT0"/>
<gene>
    <name evidence="5" type="ORF">GL50581_386</name>
</gene>
<dbReference type="InterPro" id="IPR000850">
    <property type="entry name" value="Adenylat/UMP-CMP_kin"/>
</dbReference>